<feature type="transmembrane region" description="Helical" evidence="11">
    <location>
        <begin position="12"/>
        <end position="34"/>
    </location>
</feature>
<evidence type="ECO:0000313" key="13">
    <source>
        <dbReference type="EMBL" id="SFS30875.1"/>
    </source>
</evidence>
<dbReference type="GO" id="GO:0030295">
    <property type="term" value="F:protein kinase activator activity"/>
    <property type="evidence" value="ECO:0007669"/>
    <property type="project" value="TreeGrafter"/>
</dbReference>
<evidence type="ECO:0000256" key="11">
    <source>
        <dbReference type="SAM" id="Phobius"/>
    </source>
</evidence>
<evidence type="ECO:0000256" key="8">
    <source>
        <dbReference type="ARBA" id="ARBA00022840"/>
    </source>
</evidence>
<evidence type="ECO:0000313" key="14">
    <source>
        <dbReference type="Proteomes" id="UP000198660"/>
    </source>
</evidence>
<keyword evidence="8" id="KW-0067">ATP-binding</keyword>
<keyword evidence="11" id="KW-1133">Transmembrane helix</keyword>
<dbReference type="SUPFAM" id="SSF47384">
    <property type="entry name" value="Homodimeric domain of signal transducing histidine kinase"/>
    <property type="match status" value="1"/>
</dbReference>
<protein>
    <recommendedName>
        <fullName evidence="3">histidine kinase</fullName>
        <ecNumber evidence="3">2.7.13.3</ecNumber>
    </recommendedName>
</protein>
<keyword evidence="11" id="KW-0472">Membrane</keyword>
<dbReference type="PRINTS" id="PR00344">
    <property type="entry name" value="BCTRLSENSOR"/>
</dbReference>
<organism evidence="13 14">
    <name type="scientific">Marininema halotolerans</name>
    <dbReference type="NCBI Taxonomy" id="1155944"/>
    <lineage>
        <taxon>Bacteria</taxon>
        <taxon>Bacillati</taxon>
        <taxon>Bacillota</taxon>
        <taxon>Bacilli</taxon>
        <taxon>Bacillales</taxon>
        <taxon>Thermoactinomycetaceae</taxon>
        <taxon>Marininema</taxon>
    </lineage>
</organism>
<keyword evidence="9" id="KW-0902">Two-component regulatory system</keyword>
<proteinExistence type="predicted"/>
<dbReference type="GO" id="GO:0005524">
    <property type="term" value="F:ATP binding"/>
    <property type="evidence" value="ECO:0007669"/>
    <property type="project" value="UniProtKB-KW"/>
</dbReference>
<dbReference type="PROSITE" id="PS50109">
    <property type="entry name" value="HIS_KIN"/>
    <property type="match status" value="1"/>
</dbReference>
<keyword evidence="7 13" id="KW-0418">Kinase</keyword>
<reference evidence="14" key="1">
    <citation type="submission" date="2016-10" db="EMBL/GenBank/DDBJ databases">
        <authorList>
            <person name="Varghese N."/>
            <person name="Submissions S."/>
        </authorList>
    </citation>
    <scope>NUCLEOTIDE SEQUENCE [LARGE SCALE GENOMIC DNA]</scope>
    <source>
        <strain evidence="14">DSM 45789</strain>
    </source>
</reference>
<dbReference type="InterPro" id="IPR050351">
    <property type="entry name" value="BphY/WalK/GraS-like"/>
</dbReference>
<feature type="domain" description="Histidine kinase" evidence="12">
    <location>
        <begin position="360"/>
        <end position="587"/>
    </location>
</feature>
<gene>
    <name evidence="13" type="ORF">SAMN05444972_10186</name>
</gene>
<dbReference type="GO" id="GO:0007234">
    <property type="term" value="P:osmosensory signaling via phosphorelay pathway"/>
    <property type="evidence" value="ECO:0007669"/>
    <property type="project" value="TreeGrafter"/>
</dbReference>
<evidence type="ECO:0000256" key="7">
    <source>
        <dbReference type="ARBA" id="ARBA00022777"/>
    </source>
</evidence>
<dbReference type="EMBL" id="FPAA01000001">
    <property type="protein sequence ID" value="SFS30875.1"/>
    <property type="molecule type" value="Genomic_DNA"/>
</dbReference>
<keyword evidence="14" id="KW-1185">Reference proteome</keyword>
<evidence type="ECO:0000256" key="1">
    <source>
        <dbReference type="ARBA" id="ARBA00000085"/>
    </source>
</evidence>
<feature type="coiled-coil region" evidence="10">
    <location>
        <begin position="326"/>
        <end position="360"/>
    </location>
</feature>
<dbReference type="SMART" id="SM00387">
    <property type="entry name" value="HATPase_c"/>
    <property type="match status" value="1"/>
</dbReference>
<dbReference type="SUPFAM" id="SSF55874">
    <property type="entry name" value="ATPase domain of HSP90 chaperone/DNA topoisomerase II/histidine kinase"/>
    <property type="match status" value="1"/>
</dbReference>
<dbReference type="SMART" id="SM00388">
    <property type="entry name" value="HisKA"/>
    <property type="match status" value="1"/>
</dbReference>
<evidence type="ECO:0000256" key="6">
    <source>
        <dbReference type="ARBA" id="ARBA00022741"/>
    </source>
</evidence>
<dbReference type="InterPro" id="IPR003661">
    <property type="entry name" value="HisK_dim/P_dom"/>
</dbReference>
<dbReference type="CDD" id="cd00075">
    <property type="entry name" value="HATPase"/>
    <property type="match status" value="1"/>
</dbReference>
<dbReference type="GO" id="GO:0000156">
    <property type="term" value="F:phosphorelay response regulator activity"/>
    <property type="evidence" value="ECO:0007669"/>
    <property type="project" value="TreeGrafter"/>
</dbReference>
<dbReference type="Pfam" id="PF02518">
    <property type="entry name" value="HATPase_c"/>
    <property type="match status" value="1"/>
</dbReference>
<dbReference type="PANTHER" id="PTHR42878">
    <property type="entry name" value="TWO-COMPONENT HISTIDINE KINASE"/>
    <property type="match status" value="1"/>
</dbReference>
<dbReference type="Gene3D" id="3.30.565.10">
    <property type="entry name" value="Histidine kinase-like ATPase, C-terminal domain"/>
    <property type="match status" value="1"/>
</dbReference>
<evidence type="ECO:0000256" key="10">
    <source>
        <dbReference type="SAM" id="Coils"/>
    </source>
</evidence>
<sequence>MSLISKLTTRFLLWLGVVWVIMIALWMSVVLYFFNFYGVSDSLGGDDYKAQDIYEGDWLREIVKGTAVIKGHVKVSDRVEKTLDRRESGLQIVDGRGREVYRRGMNHDWPSHISPGELLREKRLNERSLFIWQSRKQGKSYSWILRRDDEFSLQKLASSTPVTKGKVDLSDSWKDEVKKRRGWIQVLDAQGDEVVNFRRPEALPNHYASGELIERVKNTQDHWQVNVWYESKRKWTWIYGQPGLDIETQLSNRWRITYGWGIPLCVGIALLIAWFFGRRLGTPLLHMVEWIENLAAGIFQEPSTKHGLPKSRGMDGKSLRRPFRLYQDVIKVLETLTTTLKRSEEERDRLERTREEWMTGVSHDIKTPLASVKGYADLLEAKQYQWKEEEVRHYAQIIREKAEHMERLLADFNLTFRLENDALPLVKKDIDVVELVRRSAIDLSNHSLSDEQQIVFQAPEETRLMYPLDGHWFKRAINNLGMNALLHNARDTTITLEVDKLSADKEPSNAHGGIIIRIRDNGRGMDEQTLVHLFERYYRGTDTRYDEGTGLGMAIARRLVEAQGGSLHLQSQVGKGTSITITLPDKS</sequence>
<evidence type="ECO:0000256" key="2">
    <source>
        <dbReference type="ARBA" id="ARBA00004370"/>
    </source>
</evidence>
<comment type="catalytic activity">
    <reaction evidence="1">
        <text>ATP + protein L-histidine = ADP + protein N-phospho-L-histidine.</text>
        <dbReference type="EC" id="2.7.13.3"/>
    </reaction>
</comment>
<name>A0A1I6NSQ1_9BACL</name>
<dbReference type="InterPro" id="IPR003594">
    <property type="entry name" value="HATPase_dom"/>
</dbReference>
<dbReference type="Pfam" id="PF00512">
    <property type="entry name" value="HisKA"/>
    <property type="match status" value="1"/>
</dbReference>
<evidence type="ECO:0000256" key="3">
    <source>
        <dbReference type="ARBA" id="ARBA00012438"/>
    </source>
</evidence>
<dbReference type="InterPro" id="IPR036097">
    <property type="entry name" value="HisK_dim/P_sf"/>
</dbReference>
<keyword evidence="4" id="KW-0597">Phosphoprotein</keyword>
<keyword evidence="11" id="KW-0812">Transmembrane</keyword>
<comment type="subcellular location">
    <subcellularLocation>
        <location evidence="2">Membrane</location>
    </subcellularLocation>
</comment>
<feature type="transmembrane region" description="Helical" evidence="11">
    <location>
        <begin position="258"/>
        <end position="277"/>
    </location>
</feature>
<evidence type="ECO:0000256" key="4">
    <source>
        <dbReference type="ARBA" id="ARBA00022553"/>
    </source>
</evidence>
<dbReference type="OrthoDB" id="368131at2"/>
<keyword evidence="6" id="KW-0547">Nucleotide-binding</keyword>
<dbReference type="EC" id="2.7.13.3" evidence="3"/>
<dbReference type="RefSeq" id="WP_091832207.1">
    <property type="nucleotide sequence ID" value="NZ_FPAA01000001.1"/>
</dbReference>
<evidence type="ECO:0000256" key="5">
    <source>
        <dbReference type="ARBA" id="ARBA00022679"/>
    </source>
</evidence>
<keyword evidence="10" id="KW-0175">Coiled coil</keyword>
<dbReference type="Proteomes" id="UP000198660">
    <property type="component" value="Unassembled WGS sequence"/>
</dbReference>
<dbReference type="CDD" id="cd00082">
    <property type="entry name" value="HisKA"/>
    <property type="match status" value="1"/>
</dbReference>
<dbReference type="InterPro" id="IPR005467">
    <property type="entry name" value="His_kinase_dom"/>
</dbReference>
<dbReference type="GO" id="GO:0000155">
    <property type="term" value="F:phosphorelay sensor kinase activity"/>
    <property type="evidence" value="ECO:0007669"/>
    <property type="project" value="InterPro"/>
</dbReference>
<evidence type="ECO:0000259" key="12">
    <source>
        <dbReference type="PROSITE" id="PS50109"/>
    </source>
</evidence>
<dbReference type="InterPro" id="IPR004358">
    <property type="entry name" value="Sig_transdc_His_kin-like_C"/>
</dbReference>
<evidence type="ECO:0000256" key="9">
    <source>
        <dbReference type="ARBA" id="ARBA00023012"/>
    </source>
</evidence>
<dbReference type="InterPro" id="IPR036890">
    <property type="entry name" value="HATPase_C_sf"/>
</dbReference>
<dbReference type="Gene3D" id="1.10.287.130">
    <property type="match status" value="1"/>
</dbReference>
<dbReference type="PANTHER" id="PTHR42878:SF12">
    <property type="entry name" value="SENSOR HISTIDINE KINASE YCBM"/>
    <property type="match status" value="1"/>
</dbReference>
<keyword evidence="5" id="KW-0808">Transferase</keyword>
<dbReference type="AlphaFoldDB" id="A0A1I6NSQ1"/>
<accession>A0A1I6NSQ1</accession>